<reference evidence="1 2" key="1">
    <citation type="submission" date="2021-12" db="EMBL/GenBank/DDBJ databases">
        <title>Genome sequencing of bacteria with rrn-lacking chromosome and rrn-plasmid.</title>
        <authorList>
            <person name="Anda M."/>
            <person name="Iwasaki W."/>
        </authorList>
    </citation>
    <scope>NUCLEOTIDE SEQUENCE [LARGE SCALE GENOMIC DNA]</scope>
    <source>
        <strain evidence="1 2">NBRC 15940</strain>
    </source>
</reference>
<dbReference type="Proteomes" id="UP001310022">
    <property type="component" value="Unassembled WGS sequence"/>
</dbReference>
<dbReference type="AlphaFoldDB" id="A0AAN4VXH7"/>
<evidence type="ECO:0000313" key="2">
    <source>
        <dbReference type="Proteomes" id="UP001310022"/>
    </source>
</evidence>
<gene>
    <name evidence="1" type="ORF">PEDI_24260</name>
</gene>
<sequence length="176" mass="20215">MSDIFPPELLANVQALEARFTLVKHRPKVQVLAQIHEIGLRQVFIDELVKALAIEEGDEKQHAIYAMLITLVEYFSETAGVLDEEVDADEYVSFIQPNLDFISVLSRQEEDEDLKNDILQAKINRYPNSGVLAFYMFEEGKIFKDYQPVDPQENLRFSCSLLFFALIDTLEARKLA</sequence>
<keyword evidence="2" id="KW-1185">Reference proteome</keyword>
<name>A0AAN4VXH7_9BACT</name>
<dbReference type="RefSeq" id="WP_338237317.1">
    <property type="nucleotide sequence ID" value="NZ_BQKE01000001.1"/>
</dbReference>
<evidence type="ECO:0000313" key="1">
    <source>
        <dbReference type="EMBL" id="GJM61874.1"/>
    </source>
</evidence>
<proteinExistence type="predicted"/>
<protein>
    <submittedName>
        <fullName evidence="1">Uncharacterized protein</fullName>
    </submittedName>
</protein>
<comment type="caution">
    <text evidence="1">The sequence shown here is derived from an EMBL/GenBank/DDBJ whole genome shotgun (WGS) entry which is preliminary data.</text>
</comment>
<accession>A0AAN4VXH7</accession>
<dbReference type="EMBL" id="BQKE01000001">
    <property type="protein sequence ID" value="GJM61874.1"/>
    <property type="molecule type" value="Genomic_DNA"/>
</dbReference>
<organism evidence="1 2">
    <name type="scientific">Persicobacter diffluens</name>
    <dbReference type="NCBI Taxonomy" id="981"/>
    <lineage>
        <taxon>Bacteria</taxon>
        <taxon>Pseudomonadati</taxon>
        <taxon>Bacteroidota</taxon>
        <taxon>Cytophagia</taxon>
        <taxon>Cytophagales</taxon>
        <taxon>Persicobacteraceae</taxon>
        <taxon>Persicobacter</taxon>
    </lineage>
</organism>